<feature type="compositionally biased region" description="Basic and acidic residues" evidence="1">
    <location>
        <begin position="201"/>
        <end position="213"/>
    </location>
</feature>
<dbReference type="AlphaFoldDB" id="A0A814P006"/>
<dbReference type="GO" id="GO:0005689">
    <property type="term" value="C:U12-type spliceosomal complex"/>
    <property type="evidence" value="ECO:0007669"/>
    <property type="project" value="TreeGrafter"/>
</dbReference>
<feature type="region of interest" description="Disordered" evidence="1">
    <location>
        <begin position="201"/>
        <end position="244"/>
    </location>
</feature>
<feature type="region of interest" description="Disordered" evidence="1">
    <location>
        <begin position="1"/>
        <end position="101"/>
    </location>
</feature>
<evidence type="ECO:0000313" key="3">
    <source>
        <dbReference type="Proteomes" id="UP000663845"/>
    </source>
</evidence>
<dbReference type="PANTHER" id="PTHR12785:SF6">
    <property type="entry name" value="SPLICING FACTOR 3B SUBUNIT 2"/>
    <property type="match status" value="1"/>
</dbReference>
<feature type="compositionally biased region" description="Acidic residues" evidence="1">
    <location>
        <begin position="10"/>
        <end position="35"/>
    </location>
</feature>
<proteinExistence type="predicted"/>
<comment type="caution">
    <text evidence="2">The sequence shown here is derived from an EMBL/GenBank/DDBJ whole genome shotgun (WGS) entry which is preliminary data.</text>
</comment>
<evidence type="ECO:0000313" key="2">
    <source>
        <dbReference type="EMBL" id="CAF1100474.1"/>
    </source>
</evidence>
<protein>
    <submittedName>
        <fullName evidence="2">Uncharacterized protein</fullName>
    </submittedName>
</protein>
<evidence type="ECO:0000256" key="1">
    <source>
        <dbReference type="SAM" id="MobiDB-lite"/>
    </source>
</evidence>
<dbReference type="Proteomes" id="UP000663845">
    <property type="component" value="Unassembled WGS sequence"/>
</dbReference>
<dbReference type="EMBL" id="CAJNOG010000232">
    <property type="protein sequence ID" value="CAF1100474.1"/>
    <property type="molecule type" value="Genomic_DNA"/>
</dbReference>
<organism evidence="2 3">
    <name type="scientific">Adineta steineri</name>
    <dbReference type="NCBI Taxonomy" id="433720"/>
    <lineage>
        <taxon>Eukaryota</taxon>
        <taxon>Metazoa</taxon>
        <taxon>Spiralia</taxon>
        <taxon>Gnathifera</taxon>
        <taxon>Rotifera</taxon>
        <taxon>Eurotatoria</taxon>
        <taxon>Bdelloidea</taxon>
        <taxon>Adinetida</taxon>
        <taxon>Adinetidae</taxon>
        <taxon>Adineta</taxon>
    </lineage>
</organism>
<dbReference type="InterPro" id="IPR052584">
    <property type="entry name" value="U2_snRNP_Complex_Component"/>
</dbReference>
<feature type="compositionally biased region" description="Polar residues" evidence="1">
    <location>
        <begin position="88"/>
        <end position="101"/>
    </location>
</feature>
<accession>A0A814P006</accession>
<sequence>EHIDKSYWGEIEEEEQEQEAASSSDEEETTEDTGLDSELATDGQSSVPTATDHTHHHVHHHHAASEQEQIIHPAGFQTPHGSEGFATPSGTQSSILGTETPQQFELRKSRFHAEMDGDVTPSLYTVLPEKNVGVGQSSLLSTNRVYDFQAIRKDQMGQSGTNRTDTSGGVDIALNPDELDMNSQALEARYRQELNNKEIAKEDLSDMVSDHLNKTNKKRKGKPNDPNAKGGDSSAAKNLKKFKF</sequence>
<reference evidence="2" key="1">
    <citation type="submission" date="2021-02" db="EMBL/GenBank/DDBJ databases">
        <authorList>
            <person name="Nowell W R."/>
        </authorList>
    </citation>
    <scope>NUCLEOTIDE SEQUENCE</scope>
</reference>
<dbReference type="PANTHER" id="PTHR12785">
    <property type="entry name" value="SPLICING FACTOR 3B"/>
    <property type="match status" value="1"/>
</dbReference>
<name>A0A814P006_9BILA</name>
<feature type="non-terminal residue" evidence="2">
    <location>
        <position position="244"/>
    </location>
</feature>
<gene>
    <name evidence="2" type="ORF">JYZ213_LOCUS21355</name>
</gene>